<protein>
    <submittedName>
        <fullName evidence="1">Uncharacterized protein</fullName>
    </submittedName>
</protein>
<dbReference type="AlphaFoldDB" id="E4WXX6"/>
<dbReference type="Proteomes" id="UP000001307">
    <property type="component" value="Unassembled WGS sequence"/>
</dbReference>
<sequence length="93" mass="11447">MFTAKTGQIQMMRNQIKRRITRLRMTPMMRISRTTKLTYVLIFQFLQKDQQIQHRQVEQNKWRQRRLRHRIRALPPLLLTKSVHTRLYLSSAK</sequence>
<dbReference type="InParanoid" id="E4WXX6"/>
<name>E4WXX6_OIKDI</name>
<evidence type="ECO:0000313" key="2">
    <source>
        <dbReference type="Proteomes" id="UP000001307"/>
    </source>
</evidence>
<organism evidence="1">
    <name type="scientific">Oikopleura dioica</name>
    <name type="common">Tunicate</name>
    <dbReference type="NCBI Taxonomy" id="34765"/>
    <lineage>
        <taxon>Eukaryota</taxon>
        <taxon>Metazoa</taxon>
        <taxon>Chordata</taxon>
        <taxon>Tunicata</taxon>
        <taxon>Appendicularia</taxon>
        <taxon>Copelata</taxon>
        <taxon>Oikopleuridae</taxon>
        <taxon>Oikopleura</taxon>
    </lineage>
</organism>
<gene>
    <name evidence="1" type="ORF">GSOID_T00011772001</name>
</gene>
<proteinExistence type="predicted"/>
<dbReference type="EMBL" id="FN653018">
    <property type="protein sequence ID" value="CBY22220.1"/>
    <property type="molecule type" value="Genomic_DNA"/>
</dbReference>
<reference evidence="1" key="1">
    <citation type="journal article" date="2010" name="Science">
        <title>Plasticity of animal genome architecture unmasked by rapid evolution of a pelagic tunicate.</title>
        <authorList>
            <person name="Denoeud F."/>
            <person name="Henriet S."/>
            <person name="Mungpakdee S."/>
            <person name="Aury J.M."/>
            <person name="Da Silva C."/>
            <person name="Brinkmann H."/>
            <person name="Mikhaleva J."/>
            <person name="Olsen L.C."/>
            <person name="Jubin C."/>
            <person name="Canestro C."/>
            <person name="Bouquet J.M."/>
            <person name="Danks G."/>
            <person name="Poulain J."/>
            <person name="Campsteijn C."/>
            <person name="Adamski M."/>
            <person name="Cross I."/>
            <person name="Yadetie F."/>
            <person name="Muffato M."/>
            <person name="Louis A."/>
            <person name="Butcher S."/>
            <person name="Tsagkogeorga G."/>
            <person name="Konrad A."/>
            <person name="Singh S."/>
            <person name="Jensen M.F."/>
            <person name="Cong E.H."/>
            <person name="Eikeseth-Otteraa H."/>
            <person name="Noel B."/>
            <person name="Anthouard V."/>
            <person name="Porcel B.M."/>
            <person name="Kachouri-Lafond R."/>
            <person name="Nishino A."/>
            <person name="Ugolini M."/>
            <person name="Chourrout P."/>
            <person name="Nishida H."/>
            <person name="Aasland R."/>
            <person name="Huzurbazar S."/>
            <person name="Westhof E."/>
            <person name="Delsuc F."/>
            <person name="Lehrach H."/>
            <person name="Reinhardt R."/>
            <person name="Weissenbach J."/>
            <person name="Roy S.W."/>
            <person name="Artiguenave F."/>
            <person name="Postlethwait J.H."/>
            <person name="Manak J.R."/>
            <person name="Thompson E.M."/>
            <person name="Jaillon O."/>
            <person name="Du Pasquier L."/>
            <person name="Boudinot P."/>
            <person name="Liberles D.A."/>
            <person name="Volff J.N."/>
            <person name="Philippe H."/>
            <person name="Lenhard B."/>
            <person name="Roest Crollius H."/>
            <person name="Wincker P."/>
            <person name="Chourrout D."/>
        </authorList>
    </citation>
    <scope>NUCLEOTIDE SEQUENCE [LARGE SCALE GENOMIC DNA]</scope>
</reference>
<accession>E4WXX6</accession>
<evidence type="ECO:0000313" key="1">
    <source>
        <dbReference type="EMBL" id="CBY22220.1"/>
    </source>
</evidence>
<keyword evidence="2" id="KW-1185">Reference proteome</keyword>